<dbReference type="Pfam" id="PF08544">
    <property type="entry name" value="GHMP_kinases_C"/>
    <property type="match status" value="1"/>
</dbReference>
<dbReference type="InterPro" id="IPR006204">
    <property type="entry name" value="GHMP_kinase_N_dom"/>
</dbReference>
<dbReference type="Gene3D" id="3.30.70.890">
    <property type="entry name" value="GHMP kinase, C-terminal domain"/>
    <property type="match status" value="1"/>
</dbReference>
<dbReference type="SUPFAM" id="SSF54211">
    <property type="entry name" value="Ribosomal protein S5 domain 2-like"/>
    <property type="match status" value="1"/>
</dbReference>
<feature type="domain" description="GHMP kinase N-terminal" evidence="11">
    <location>
        <begin position="71"/>
        <end position="147"/>
    </location>
</feature>
<evidence type="ECO:0000259" key="12">
    <source>
        <dbReference type="Pfam" id="PF08544"/>
    </source>
</evidence>
<dbReference type="InterPro" id="IPR020568">
    <property type="entry name" value="Ribosomal_Su5_D2-typ_SF"/>
</dbReference>
<evidence type="ECO:0000256" key="5">
    <source>
        <dbReference type="ARBA" id="ARBA00022741"/>
    </source>
</evidence>
<dbReference type="PANTHER" id="PTHR43527:SF2">
    <property type="entry name" value="4-DIPHOSPHOCYTIDYL-2-C-METHYL-D-ERYTHRITOL KINASE, CHLOROPLASTIC"/>
    <property type="match status" value="1"/>
</dbReference>
<dbReference type="InterPro" id="IPR036554">
    <property type="entry name" value="GHMP_kinase_C_sf"/>
</dbReference>
<feature type="binding site" evidence="10">
    <location>
        <begin position="98"/>
        <end position="108"/>
    </location>
    <ligand>
        <name>ATP</name>
        <dbReference type="ChEBI" id="CHEBI:30616"/>
    </ligand>
</feature>
<gene>
    <name evidence="10" type="primary">ispE</name>
    <name evidence="13" type="ORF">C0630_13375</name>
</gene>
<comment type="function">
    <text evidence="10">Catalyzes the phosphorylation of the position 2 hydroxy group of 4-diphosphocytidyl-2C-methyl-D-erythritol.</text>
</comment>
<sequence>MYSDKSSDWWPAPAKLNLMLRIVGRRPDGYHLLQTVFRFIDYGDRIAFAVRSDGVIRRSLGNESVPESDDLMVRAARLLQRESGISQGADISLIKNIPMGGGLGGGSSDAATVLVALNRIWGVDYSQEKLAELGLRLGADVPVFIKGRAAWAEGVGEELSPVSVPDAWYLVVVPPCHVSTAVVFSDPELTRNAPRTTIRDFLAGSQENDCLPVVLKRYPEVAEAVRWLAKYAPARLTGTGGAVFAEFARQADAREVLEQVPGGYQAFVARGLDSSPLLMAAGNFPENFRASPST</sequence>
<dbReference type="GO" id="GO:0019288">
    <property type="term" value="P:isopentenyl diphosphate biosynthetic process, methylerythritol 4-phosphate pathway"/>
    <property type="evidence" value="ECO:0007669"/>
    <property type="project" value="UniProtKB-UniRule"/>
</dbReference>
<dbReference type="InterPro" id="IPR004424">
    <property type="entry name" value="IspE"/>
</dbReference>
<keyword evidence="8 10" id="KW-0414">Isoprene biosynthesis</keyword>
<evidence type="ECO:0000256" key="3">
    <source>
        <dbReference type="ARBA" id="ARBA00017473"/>
    </source>
</evidence>
<evidence type="ECO:0000256" key="10">
    <source>
        <dbReference type="HAMAP-Rule" id="MF_00061"/>
    </source>
</evidence>
<dbReference type="PIRSF" id="PIRSF010376">
    <property type="entry name" value="IspE"/>
    <property type="match status" value="1"/>
</dbReference>
<dbReference type="SUPFAM" id="SSF55060">
    <property type="entry name" value="GHMP Kinase, C-terminal domain"/>
    <property type="match status" value="1"/>
</dbReference>
<name>A0A2N6CTG4_9GAMM</name>
<keyword evidence="6 10" id="KW-0418">Kinase</keyword>
<dbReference type="EMBL" id="PKUN01000023">
    <property type="protein sequence ID" value="PLX60454.1"/>
    <property type="molecule type" value="Genomic_DNA"/>
</dbReference>
<keyword evidence="5 10" id="KW-0547">Nucleotide-binding</keyword>
<feature type="domain" description="GHMP kinase C-terminal" evidence="12">
    <location>
        <begin position="199"/>
        <end position="261"/>
    </location>
</feature>
<dbReference type="GO" id="GO:0016114">
    <property type="term" value="P:terpenoid biosynthetic process"/>
    <property type="evidence" value="ECO:0007669"/>
    <property type="project" value="UniProtKB-UniRule"/>
</dbReference>
<evidence type="ECO:0000256" key="4">
    <source>
        <dbReference type="ARBA" id="ARBA00022679"/>
    </source>
</evidence>
<reference evidence="13 14" key="1">
    <citation type="submission" date="2017-11" db="EMBL/GenBank/DDBJ databases">
        <title>Genome-resolved metagenomics identifies genetic mobility, metabolic interactions, and unexpected diversity in perchlorate-reducing communities.</title>
        <authorList>
            <person name="Barnum T.P."/>
            <person name="Figueroa I.A."/>
            <person name="Carlstrom C.I."/>
            <person name="Lucas L.N."/>
            <person name="Engelbrektson A.L."/>
            <person name="Coates J.D."/>
        </authorList>
    </citation>
    <scope>NUCLEOTIDE SEQUENCE [LARGE SCALE GENOMIC DNA]</scope>
    <source>
        <strain evidence="13">BM301</strain>
    </source>
</reference>
<feature type="active site" evidence="10">
    <location>
        <position position="140"/>
    </location>
</feature>
<dbReference type="AlphaFoldDB" id="A0A2N6CTG4"/>
<keyword evidence="4 10" id="KW-0808">Transferase</keyword>
<comment type="caution">
    <text evidence="13">The sequence shown here is derived from an EMBL/GenBank/DDBJ whole genome shotgun (WGS) entry which is preliminary data.</text>
</comment>
<evidence type="ECO:0000256" key="2">
    <source>
        <dbReference type="ARBA" id="ARBA00012052"/>
    </source>
</evidence>
<proteinExistence type="inferred from homology"/>
<comment type="similarity">
    <text evidence="1 10">Belongs to the GHMP kinase family. IspE subfamily.</text>
</comment>
<dbReference type="STRING" id="1111735.GCA_000428045_01513"/>
<protein>
    <recommendedName>
        <fullName evidence="3 10">4-diphosphocytidyl-2-C-methyl-D-erythritol kinase</fullName>
        <shortName evidence="10">CMK</shortName>
        <ecNumber evidence="2 10">2.7.1.148</ecNumber>
    </recommendedName>
    <alternativeName>
        <fullName evidence="9 10">4-(cytidine-5'-diphospho)-2-C-methyl-D-erythritol kinase</fullName>
    </alternativeName>
</protein>
<dbReference type="InterPro" id="IPR013750">
    <property type="entry name" value="GHMP_kinase_C_dom"/>
</dbReference>
<dbReference type="GO" id="GO:0005524">
    <property type="term" value="F:ATP binding"/>
    <property type="evidence" value="ECO:0007669"/>
    <property type="project" value="UniProtKB-UniRule"/>
</dbReference>
<dbReference type="EC" id="2.7.1.148" evidence="2 10"/>
<organism evidence="13 14">
    <name type="scientific">Sedimenticola selenatireducens</name>
    <dbReference type="NCBI Taxonomy" id="191960"/>
    <lineage>
        <taxon>Bacteria</taxon>
        <taxon>Pseudomonadati</taxon>
        <taxon>Pseudomonadota</taxon>
        <taxon>Gammaproteobacteria</taxon>
        <taxon>Chromatiales</taxon>
        <taxon>Sedimenticolaceae</taxon>
        <taxon>Sedimenticola</taxon>
    </lineage>
</organism>
<evidence type="ECO:0000256" key="6">
    <source>
        <dbReference type="ARBA" id="ARBA00022777"/>
    </source>
</evidence>
<dbReference type="RefSeq" id="WP_273440013.1">
    <property type="nucleotide sequence ID" value="NZ_PKUN01000023.1"/>
</dbReference>
<keyword evidence="7 10" id="KW-0067">ATP-binding</keyword>
<dbReference type="InterPro" id="IPR014721">
    <property type="entry name" value="Ribsml_uS5_D2-typ_fold_subgr"/>
</dbReference>
<dbReference type="UniPathway" id="UPA00056">
    <property type="reaction ID" value="UER00094"/>
</dbReference>
<evidence type="ECO:0000256" key="8">
    <source>
        <dbReference type="ARBA" id="ARBA00023229"/>
    </source>
</evidence>
<dbReference type="NCBIfam" id="TIGR00154">
    <property type="entry name" value="ispE"/>
    <property type="match status" value="1"/>
</dbReference>
<evidence type="ECO:0000313" key="13">
    <source>
        <dbReference type="EMBL" id="PLX60454.1"/>
    </source>
</evidence>
<comment type="pathway">
    <text evidence="10">Isoprenoid biosynthesis; isopentenyl diphosphate biosynthesis via DXP pathway; isopentenyl diphosphate from 1-deoxy-D-xylulose 5-phosphate: step 3/6.</text>
</comment>
<dbReference type="GO" id="GO:0050515">
    <property type="term" value="F:4-(cytidine 5'-diphospho)-2-C-methyl-D-erythritol kinase activity"/>
    <property type="evidence" value="ECO:0007669"/>
    <property type="project" value="UniProtKB-UniRule"/>
</dbReference>
<comment type="catalytic activity">
    <reaction evidence="10">
        <text>4-CDP-2-C-methyl-D-erythritol + ATP = 4-CDP-2-C-methyl-D-erythritol 2-phosphate + ADP + H(+)</text>
        <dbReference type="Rhea" id="RHEA:18437"/>
        <dbReference type="ChEBI" id="CHEBI:15378"/>
        <dbReference type="ChEBI" id="CHEBI:30616"/>
        <dbReference type="ChEBI" id="CHEBI:57823"/>
        <dbReference type="ChEBI" id="CHEBI:57919"/>
        <dbReference type="ChEBI" id="CHEBI:456216"/>
        <dbReference type="EC" id="2.7.1.148"/>
    </reaction>
</comment>
<dbReference type="Proteomes" id="UP000235015">
    <property type="component" value="Unassembled WGS sequence"/>
</dbReference>
<evidence type="ECO:0000256" key="1">
    <source>
        <dbReference type="ARBA" id="ARBA00009684"/>
    </source>
</evidence>
<feature type="active site" evidence="10">
    <location>
        <position position="15"/>
    </location>
</feature>
<dbReference type="HAMAP" id="MF_00061">
    <property type="entry name" value="IspE"/>
    <property type="match status" value="1"/>
</dbReference>
<dbReference type="PANTHER" id="PTHR43527">
    <property type="entry name" value="4-DIPHOSPHOCYTIDYL-2-C-METHYL-D-ERYTHRITOL KINASE, CHLOROPLASTIC"/>
    <property type="match status" value="1"/>
</dbReference>
<accession>A0A2N6CTG4</accession>
<evidence type="ECO:0000256" key="7">
    <source>
        <dbReference type="ARBA" id="ARBA00022840"/>
    </source>
</evidence>
<evidence type="ECO:0000313" key="14">
    <source>
        <dbReference type="Proteomes" id="UP000235015"/>
    </source>
</evidence>
<dbReference type="Pfam" id="PF00288">
    <property type="entry name" value="GHMP_kinases_N"/>
    <property type="match status" value="1"/>
</dbReference>
<dbReference type="Gene3D" id="3.30.230.10">
    <property type="match status" value="1"/>
</dbReference>
<evidence type="ECO:0000259" key="11">
    <source>
        <dbReference type="Pfam" id="PF00288"/>
    </source>
</evidence>
<evidence type="ECO:0000256" key="9">
    <source>
        <dbReference type="ARBA" id="ARBA00032554"/>
    </source>
</evidence>